<organism evidence="3 4">
    <name type="scientific">Blastopirellula marina</name>
    <dbReference type="NCBI Taxonomy" id="124"/>
    <lineage>
        <taxon>Bacteria</taxon>
        <taxon>Pseudomonadati</taxon>
        <taxon>Planctomycetota</taxon>
        <taxon>Planctomycetia</taxon>
        <taxon>Pirellulales</taxon>
        <taxon>Pirellulaceae</taxon>
        <taxon>Blastopirellula</taxon>
    </lineage>
</organism>
<evidence type="ECO:0000313" key="3">
    <source>
        <dbReference type="EMBL" id="PQO25629.1"/>
    </source>
</evidence>
<dbReference type="EMBL" id="PUIA01000074">
    <property type="protein sequence ID" value="PQO25629.1"/>
    <property type="molecule type" value="Genomic_DNA"/>
</dbReference>
<feature type="domain" description="N,N-dimethylformamidase beta subunit-like C-terminal" evidence="2">
    <location>
        <begin position="102"/>
        <end position="477"/>
    </location>
</feature>
<accession>A0A2S8F0G1</accession>
<feature type="chain" id="PRO_5015437089" description="N,N-dimethylformamidase beta subunit-like C-terminal domain-containing protein" evidence="1">
    <location>
        <begin position="36"/>
        <end position="516"/>
    </location>
</feature>
<protein>
    <recommendedName>
        <fullName evidence="2">N,N-dimethylformamidase beta subunit-like C-terminal domain-containing protein</fullName>
    </recommendedName>
</protein>
<evidence type="ECO:0000313" key="4">
    <source>
        <dbReference type="Proteomes" id="UP000240009"/>
    </source>
</evidence>
<dbReference type="InterPro" id="IPR006311">
    <property type="entry name" value="TAT_signal"/>
</dbReference>
<dbReference type="AlphaFoldDB" id="A0A2S8F0G1"/>
<reference evidence="3 4" key="1">
    <citation type="submission" date="2018-02" db="EMBL/GenBank/DDBJ databases">
        <title>Comparative genomes isolates from brazilian mangrove.</title>
        <authorList>
            <person name="Araujo J.E."/>
            <person name="Taketani R.G."/>
            <person name="Silva M.C.P."/>
            <person name="Loureco M.V."/>
            <person name="Andreote F.D."/>
        </authorList>
    </citation>
    <scope>NUCLEOTIDE SEQUENCE [LARGE SCALE GENOMIC DNA]</scope>
    <source>
        <strain evidence="3 4">HEX-2 MGV</strain>
    </source>
</reference>
<name>A0A2S8F0G1_9BACT</name>
<evidence type="ECO:0000259" key="2">
    <source>
        <dbReference type="Pfam" id="PF20254"/>
    </source>
</evidence>
<feature type="signal peptide" evidence="1">
    <location>
        <begin position="1"/>
        <end position="35"/>
    </location>
</feature>
<dbReference type="InterPro" id="IPR046540">
    <property type="entry name" value="DMFA2_C"/>
</dbReference>
<sequence>MSEGPSKVPRRVFLKSTLSASMLSSAPILTSKAHAADAPTTSKLILQENALAGADDWQLTRVRVDGDGFRSPWIEGYCSKQSVEAGESIDVMVSCKPSRTFTLELFRMGYYGGKGARLIKKYGPLEATEQPTPSPGEKNLHECLWKPSLTIDIPADWLSGVYVGRLTTIPQPGESYWQSHIVFVVRDNRPADILFQVSDNTWQAYNRWPNNYSIYTHPRGVQGPWADVSFDRPYAREAQHNGVVDDPRTVGSGEFLPFEFPLAYWLEQNGYDVTYCSNSDMLTPERGLKCKAFISVGHDEYWDIRQFHSVEKLRDEGVNLLFLSGNSVCWVTPFRESTDGVANRIIFRGGPYGGGESHAVTRDKDHGPFPHRGPDEGLLMGARNVRPVNGGGDWTVVKPEHWIFAGTGVKQGEAIPGLVGWEYHGDPPEIDGLEVVAGGTAWQGGVNPQQWTATIYPGPKGNYVFNAATIFWAQGLSSPPGHVLPWSHWSRPHGPDARVQQITHNLLRRAVAVREV</sequence>
<dbReference type="Proteomes" id="UP000240009">
    <property type="component" value="Unassembled WGS sequence"/>
</dbReference>
<dbReference type="Pfam" id="PF20254">
    <property type="entry name" value="DMFA2_C"/>
    <property type="match status" value="1"/>
</dbReference>
<dbReference type="PROSITE" id="PS51318">
    <property type="entry name" value="TAT"/>
    <property type="match status" value="1"/>
</dbReference>
<comment type="caution">
    <text evidence="3">The sequence shown here is derived from an EMBL/GenBank/DDBJ whole genome shotgun (WGS) entry which is preliminary data.</text>
</comment>
<evidence type="ECO:0000256" key="1">
    <source>
        <dbReference type="SAM" id="SignalP"/>
    </source>
</evidence>
<dbReference type="RefSeq" id="WP_105358195.1">
    <property type="nucleotide sequence ID" value="NZ_PUIA01000074.1"/>
</dbReference>
<keyword evidence="1" id="KW-0732">Signal</keyword>
<gene>
    <name evidence="3" type="ORF">C5Y96_22670</name>
</gene>
<proteinExistence type="predicted"/>
<dbReference type="OrthoDB" id="505641at2"/>